<dbReference type="Proteomes" id="UP000515153">
    <property type="component" value="Unplaced"/>
</dbReference>
<reference evidence="2" key="2">
    <citation type="submission" date="2019-10" db="EMBL/GenBank/DDBJ databases">
        <authorList>
            <consortium name="NCBI Genome Project"/>
        </authorList>
    </citation>
    <scope>NUCLEOTIDE SEQUENCE</scope>
    <source>
        <strain evidence="2">NI907</strain>
    </source>
</reference>
<organism evidence="1 2">
    <name type="scientific">Pyricularia grisea</name>
    <name type="common">Crabgrass-specific blast fungus</name>
    <name type="synonym">Magnaporthe grisea</name>
    <dbReference type="NCBI Taxonomy" id="148305"/>
    <lineage>
        <taxon>Eukaryota</taxon>
        <taxon>Fungi</taxon>
        <taxon>Dikarya</taxon>
        <taxon>Ascomycota</taxon>
        <taxon>Pezizomycotina</taxon>
        <taxon>Sordariomycetes</taxon>
        <taxon>Sordariomycetidae</taxon>
        <taxon>Magnaporthales</taxon>
        <taxon>Pyriculariaceae</taxon>
        <taxon>Pyricularia</taxon>
    </lineage>
</organism>
<name>A0A6P8BF43_PYRGI</name>
<keyword evidence="1" id="KW-1185">Reference proteome</keyword>
<dbReference type="KEGG" id="pgri:PgNI_04034"/>
<gene>
    <name evidence="2" type="ORF">PgNI_04034</name>
</gene>
<reference evidence="2" key="1">
    <citation type="journal article" date="2019" name="Mol. Biol. Evol.">
        <title>Blast fungal genomes show frequent chromosomal changes, gene gains and losses, and effector gene turnover.</title>
        <authorList>
            <person name="Gomez Luciano L.B."/>
            <person name="Jason Tsai I."/>
            <person name="Chuma I."/>
            <person name="Tosa Y."/>
            <person name="Chen Y.H."/>
            <person name="Li J.Y."/>
            <person name="Li M.Y."/>
            <person name="Jade Lu M.Y."/>
            <person name="Nakayashiki H."/>
            <person name="Li W.H."/>
        </authorList>
    </citation>
    <scope>NUCLEOTIDE SEQUENCE</scope>
    <source>
        <strain evidence="2">NI907</strain>
    </source>
</reference>
<dbReference type="RefSeq" id="XP_030985762.1">
    <property type="nucleotide sequence ID" value="XM_031124086.1"/>
</dbReference>
<reference evidence="2" key="3">
    <citation type="submission" date="2025-08" db="UniProtKB">
        <authorList>
            <consortium name="RefSeq"/>
        </authorList>
    </citation>
    <scope>IDENTIFICATION</scope>
    <source>
        <strain evidence="2">NI907</strain>
    </source>
</reference>
<protein>
    <submittedName>
        <fullName evidence="2">Uncharacterized protein</fullName>
    </submittedName>
</protein>
<dbReference type="GeneID" id="41958995"/>
<accession>A0A6P8BF43</accession>
<proteinExistence type="predicted"/>
<evidence type="ECO:0000313" key="2">
    <source>
        <dbReference type="RefSeq" id="XP_030985762.1"/>
    </source>
</evidence>
<dbReference type="AlphaFoldDB" id="A0A6P8BF43"/>
<sequence>MSVTPRGTDRQSEKLAQPKVVPISLQALQAFPADAIVENALCAIERSHPRCLLAVRHNMLAVLQRRPTINPQPIVSQRQRSTSWPGCISPRPSKWNRRSATGAARFIVVPPWSNFLHLQLSFCLSSRPVGTSDLYWSPPLSAVERGGFETISIQV</sequence>
<evidence type="ECO:0000313" key="1">
    <source>
        <dbReference type="Proteomes" id="UP000515153"/>
    </source>
</evidence>